<evidence type="ECO:0000256" key="9">
    <source>
        <dbReference type="ARBA" id="ARBA00023136"/>
    </source>
</evidence>
<keyword evidence="3" id="KW-0813">Transport</keyword>
<dbReference type="GO" id="GO:0005484">
    <property type="term" value="F:SNAP receptor activity"/>
    <property type="evidence" value="ECO:0007669"/>
    <property type="project" value="EnsemblFungi"/>
</dbReference>
<sequence>MFRDRTNLFLSYRRTFPHNTNYNLITTHGLEDYGGALENGIHDEESYPMIDMNTTSNTGVKSTDGSNLLSTTTETMPPEFVGYTNDIDEYLLQAARLMESLGKLYRKNSLPGFEDKSHDEQEIEDLSYRITQYFQRCYNIMKKLQTIFEGQVFQNKRLNKGELIVLDNLQKRFAQKIQISSNRFRVLQNNYLKFLNKDDLKPIIPKNYENSKQLLIEEEELANSSKQQFLDQGIEDYSRQTLQKQLQKSNQVTDQSQRYLEQRDEEITSLAKGVLEVSTIFREMQSLIIDQGTIVDRIDYNLENTVINLKDADKELTEATRYQKRTQKCKLILLLSLCVLALFFFVMLKPHGSKTIVKYKDNNHVILVDSPTSTTSVDSKPTTSVSLLQQQQTVQEDPQIQGQTELTNQEQNQDNNESNDGNINDVDLEEVLNENISAFEEDLERLQDGSNT</sequence>
<dbReference type="GO" id="GO:0010008">
    <property type="term" value="C:endosome membrane"/>
    <property type="evidence" value="ECO:0007669"/>
    <property type="project" value="EnsemblFungi"/>
</dbReference>
<keyword evidence="8" id="KW-0175">Coiled coil</keyword>
<reference evidence="13 14" key="1">
    <citation type="journal article" date="2011" name="Proc. Natl. Acad. Sci. U.S.A.">
        <title>Evolutionary erosion of yeast sex chromosomes by mating-type switching accidents.</title>
        <authorList>
            <person name="Gordon J.L."/>
            <person name="Armisen D."/>
            <person name="Proux-Wera E."/>
            <person name="Oheigeartaigh S.S."/>
            <person name="Byrne K.P."/>
            <person name="Wolfe K.H."/>
        </authorList>
    </citation>
    <scope>NUCLEOTIDE SEQUENCE [LARGE SCALE GENOMIC DNA]</scope>
    <source>
        <strain evidence="14">ATCC 34711 / CBS 6284 / DSM 70876 / NBRC 10599 / NRRL Y-10934 / UCD 77-7</strain>
    </source>
</reference>
<dbReference type="GO" id="GO:0006896">
    <property type="term" value="P:Golgi to vacuole transport"/>
    <property type="evidence" value="ECO:0007669"/>
    <property type="project" value="EnsemblFungi"/>
</dbReference>
<dbReference type="RefSeq" id="XP_004179452.1">
    <property type="nucleotide sequence ID" value="XM_004179404.1"/>
</dbReference>
<dbReference type="PROSITE" id="PS00914">
    <property type="entry name" value="SYNTAXIN"/>
    <property type="match status" value="1"/>
</dbReference>
<dbReference type="GO" id="GO:0006906">
    <property type="term" value="P:vesicle fusion"/>
    <property type="evidence" value="ECO:0007669"/>
    <property type="project" value="EnsemblFungi"/>
</dbReference>
<dbReference type="SUPFAM" id="SSF47661">
    <property type="entry name" value="t-snare proteins"/>
    <property type="match status" value="1"/>
</dbReference>
<dbReference type="GO" id="GO:0032258">
    <property type="term" value="P:cytoplasm to vacuole targeting by the Cvt pathway"/>
    <property type="evidence" value="ECO:0007669"/>
    <property type="project" value="EnsemblFungi"/>
</dbReference>
<dbReference type="GO" id="GO:0009306">
    <property type="term" value="P:protein secretion"/>
    <property type="evidence" value="ECO:0007669"/>
    <property type="project" value="EnsemblFungi"/>
</dbReference>
<feature type="compositionally biased region" description="Low complexity" evidence="10">
    <location>
        <begin position="370"/>
        <end position="425"/>
    </location>
</feature>
<evidence type="ECO:0000256" key="5">
    <source>
        <dbReference type="ARBA" id="ARBA00022927"/>
    </source>
</evidence>
<dbReference type="InterPro" id="IPR045242">
    <property type="entry name" value="Syntaxin"/>
</dbReference>
<evidence type="ECO:0000256" key="3">
    <source>
        <dbReference type="ARBA" id="ARBA00022448"/>
    </source>
</evidence>
<comment type="similarity">
    <text evidence="2">Belongs to the syntaxin family.</text>
</comment>
<feature type="region of interest" description="Disordered" evidence="10">
    <location>
        <begin position="370"/>
        <end position="427"/>
    </location>
</feature>
<dbReference type="GO" id="GO:0000149">
    <property type="term" value="F:SNARE binding"/>
    <property type="evidence" value="ECO:0007669"/>
    <property type="project" value="TreeGrafter"/>
</dbReference>
<keyword evidence="5" id="KW-0653">Protein transport</keyword>
<keyword evidence="14" id="KW-1185">Reference proteome</keyword>
<dbReference type="OMA" id="YNVESMA"/>
<evidence type="ECO:0000256" key="8">
    <source>
        <dbReference type="ARBA" id="ARBA00023054"/>
    </source>
</evidence>
<dbReference type="Pfam" id="PF05739">
    <property type="entry name" value="SNARE"/>
    <property type="match status" value="1"/>
</dbReference>
<dbReference type="AlphaFoldDB" id="I2H0N1"/>
<dbReference type="KEGG" id="tbl:TBLA_0C01180"/>
<keyword evidence="6 11" id="KW-1133">Transmembrane helix</keyword>
<dbReference type="EMBL" id="HE806318">
    <property type="protein sequence ID" value="CCH59933.1"/>
    <property type="molecule type" value="Genomic_DNA"/>
</dbReference>
<evidence type="ECO:0000256" key="10">
    <source>
        <dbReference type="SAM" id="MobiDB-lite"/>
    </source>
</evidence>
<dbReference type="eggNOG" id="KOG0809">
    <property type="taxonomic scope" value="Eukaryota"/>
</dbReference>
<dbReference type="GO" id="GO:0000139">
    <property type="term" value="C:Golgi membrane"/>
    <property type="evidence" value="ECO:0007669"/>
    <property type="project" value="UniProtKB-SubCell"/>
</dbReference>
<accession>I2H0N1</accession>
<dbReference type="GO" id="GO:0005802">
    <property type="term" value="C:trans-Golgi network"/>
    <property type="evidence" value="ECO:0007669"/>
    <property type="project" value="EnsemblFungi"/>
</dbReference>
<dbReference type="PANTHER" id="PTHR19957">
    <property type="entry name" value="SYNTAXIN"/>
    <property type="match status" value="1"/>
</dbReference>
<feature type="domain" description="T-SNARE coiled-coil homology" evidence="12">
    <location>
        <begin position="257"/>
        <end position="319"/>
    </location>
</feature>
<dbReference type="GO" id="GO:0006675">
    <property type="term" value="P:mannosyl-inositol phosphorylceramide metabolic process"/>
    <property type="evidence" value="ECO:0007669"/>
    <property type="project" value="EnsemblFungi"/>
</dbReference>
<evidence type="ECO:0000259" key="12">
    <source>
        <dbReference type="PROSITE" id="PS50192"/>
    </source>
</evidence>
<dbReference type="STRING" id="1071380.I2H0N1"/>
<keyword evidence="4 11" id="KW-0812">Transmembrane</keyword>
<dbReference type="PANTHER" id="PTHR19957:SF83">
    <property type="entry name" value="SYNTAXIN-16"/>
    <property type="match status" value="1"/>
</dbReference>
<evidence type="ECO:0000256" key="11">
    <source>
        <dbReference type="SAM" id="Phobius"/>
    </source>
</evidence>
<protein>
    <recommendedName>
        <fullName evidence="12">t-SNARE coiled-coil homology domain-containing protein</fullName>
    </recommendedName>
</protein>
<dbReference type="SMART" id="SM00397">
    <property type="entry name" value="t_SNARE"/>
    <property type="match status" value="1"/>
</dbReference>
<evidence type="ECO:0000256" key="1">
    <source>
        <dbReference type="ARBA" id="ARBA00004409"/>
    </source>
</evidence>
<evidence type="ECO:0000256" key="2">
    <source>
        <dbReference type="ARBA" id="ARBA00009063"/>
    </source>
</evidence>
<dbReference type="OrthoDB" id="10251371at2759"/>
<dbReference type="Gene3D" id="1.20.58.70">
    <property type="match status" value="1"/>
</dbReference>
<keyword evidence="7" id="KW-0333">Golgi apparatus</keyword>
<gene>
    <name evidence="13" type="primary">TBLA0C01180</name>
    <name evidence="13" type="ORF">TBLA_0C01180</name>
</gene>
<proteinExistence type="inferred from homology"/>
<feature type="transmembrane region" description="Helical" evidence="11">
    <location>
        <begin position="331"/>
        <end position="348"/>
    </location>
</feature>
<dbReference type="CDD" id="cd15845">
    <property type="entry name" value="SNARE_syntaxin16"/>
    <property type="match status" value="1"/>
</dbReference>
<evidence type="ECO:0000256" key="4">
    <source>
        <dbReference type="ARBA" id="ARBA00022692"/>
    </source>
</evidence>
<dbReference type="InParanoid" id="I2H0N1"/>
<evidence type="ECO:0000313" key="13">
    <source>
        <dbReference type="EMBL" id="CCH59933.1"/>
    </source>
</evidence>
<dbReference type="InterPro" id="IPR010989">
    <property type="entry name" value="SNARE"/>
</dbReference>
<evidence type="ECO:0000256" key="7">
    <source>
        <dbReference type="ARBA" id="ARBA00023034"/>
    </source>
</evidence>
<dbReference type="GO" id="GO:0032527">
    <property type="term" value="P:protein exit from endoplasmic reticulum"/>
    <property type="evidence" value="ECO:0007669"/>
    <property type="project" value="EnsemblFungi"/>
</dbReference>
<dbReference type="InterPro" id="IPR000727">
    <property type="entry name" value="T_SNARE_dom"/>
</dbReference>
<dbReference type="GO" id="GO:0048278">
    <property type="term" value="P:vesicle docking"/>
    <property type="evidence" value="ECO:0007669"/>
    <property type="project" value="TreeGrafter"/>
</dbReference>
<dbReference type="PROSITE" id="PS50192">
    <property type="entry name" value="T_SNARE"/>
    <property type="match status" value="1"/>
</dbReference>
<dbReference type="InterPro" id="IPR006012">
    <property type="entry name" value="Syntaxin/epimorphin_CS"/>
</dbReference>
<organism evidence="13 14">
    <name type="scientific">Henningerozyma blattae (strain ATCC 34711 / CBS 6284 / DSM 70876 / NBRC 10599 / NRRL Y-10934 / UCD 77-7)</name>
    <name type="common">Yeast</name>
    <name type="synonym">Tetrapisispora blattae</name>
    <dbReference type="NCBI Taxonomy" id="1071380"/>
    <lineage>
        <taxon>Eukaryota</taxon>
        <taxon>Fungi</taxon>
        <taxon>Dikarya</taxon>
        <taxon>Ascomycota</taxon>
        <taxon>Saccharomycotina</taxon>
        <taxon>Saccharomycetes</taxon>
        <taxon>Saccharomycetales</taxon>
        <taxon>Saccharomycetaceae</taxon>
        <taxon>Henningerozyma</taxon>
    </lineage>
</organism>
<dbReference type="GO" id="GO:0031201">
    <property type="term" value="C:SNARE complex"/>
    <property type="evidence" value="ECO:0007669"/>
    <property type="project" value="EnsemblFungi"/>
</dbReference>
<evidence type="ECO:0000256" key="6">
    <source>
        <dbReference type="ARBA" id="ARBA00022989"/>
    </source>
</evidence>
<keyword evidence="9 11" id="KW-0472">Membrane</keyword>
<comment type="subcellular location">
    <subcellularLocation>
        <location evidence="1">Golgi apparatus membrane</location>
        <topology evidence="1">Single-pass type IV membrane protein</topology>
    </subcellularLocation>
</comment>
<dbReference type="GO" id="GO:0006897">
    <property type="term" value="P:endocytosis"/>
    <property type="evidence" value="ECO:0007669"/>
    <property type="project" value="EnsemblFungi"/>
</dbReference>
<dbReference type="FunCoup" id="I2H0N1">
    <property type="interactions" value="813"/>
</dbReference>
<evidence type="ECO:0000313" key="14">
    <source>
        <dbReference type="Proteomes" id="UP000002866"/>
    </source>
</evidence>
<dbReference type="Proteomes" id="UP000002866">
    <property type="component" value="Chromosome 3"/>
</dbReference>
<dbReference type="HOGENOM" id="CLU_038177_0_1_1"/>
<name>I2H0N1_HENB6</name>
<dbReference type="GeneID" id="14495505"/>